<comment type="cofactor">
    <cofactor evidence="1">
        <name>pyridoxal 5'-phosphate</name>
        <dbReference type="ChEBI" id="CHEBI:597326"/>
    </cofactor>
</comment>
<organism evidence="6 7">
    <name type="scientific">Pandoraea commovens</name>
    <dbReference type="NCBI Taxonomy" id="2508289"/>
    <lineage>
        <taxon>Bacteria</taxon>
        <taxon>Pseudomonadati</taxon>
        <taxon>Pseudomonadota</taxon>
        <taxon>Betaproteobacteria</taxon>
        <taxon>Burkholderiales</taxon>
        <taxon>Burkholderiaceae</taxon>
        <taxon>Pandoraea</taxon>
    </lineage>
</organism>
<sequence length="373" mass="39698">MDFQHEALSVRQDVERAPCERSRHAGASTALRIDGEFLRPTVPVFTTIEGLCAAAVHLKLEGLNAAGSVKLKTALQLIEDLEIAHPIRPDTQIVESSSGNLGVALAMVCANRGYRFTCVTDPNTSRQAIRAMQAVGARVVRVDRRDAQGGYLATRIAWIREQVARDPRCIWVNQYANPANWRAHFRWTAPEIFSAYPDVDHLFIGAGTTGTLMGCLHYVRAHRLRTRVVAVDAVGSVTFGGPPGPRFIPGLGTSCKPPLSELSDSEPPDAIVHVCESDTLRMCHTLARRGLLAGGSTGSVLHAVQASTADIAASDTVVAIAPDMGDKYLDTLYDGDWAAACFGDTSGISGVSGAPDISGTTAASIEIVAPSLS</sequence>
<keyword evidence="7" id="KW-1185">Reference proteome</keyword>
<dbReference type="RefSeq" id="WP_257959173.1">
    <property type="nucleotide sequence ID" value="NZ_CP102780.1"/>
</dbReference>
<name>A0ABY5QJK5_9BURK</name>
<feature type="domain" description="Tryptophan synthase beta chain-like PALP" evidence="5">
    <location>
        <begin position="52"/>
        <end position="323"/>
    </location>
</feature>
<dbReference type="Gene3D" id="3.40.50.1100">
    <property type="match status" value="2"/>
</dbReference>
<dbReference type="EMBL" id="CP102780">
    <property type="protein sequence ID" value="UVA80018.1"/>
    <property type="molecule type" value="Genomic_DNA"/>
</dbReference>
<evidence type="ECO:0000313" key="6">
    <source>
        <dbReference type="EMBL" id="UVA80018.1"/>
    </source>
</evidence>
<evidence type="ECO:0000256" key="3">
    <source>
        <dbReference type="ARBA" id="ARBA00022679"/>
    </source>
</evidence>
<dbReference type="CDD" id="cd01561">
    <property type="entry name" value="CBS_like"/>
    <property type="match status" value="1"/>
</dbReference>
<dbReference type="InterPro" id="IPR023927">
    <property type="entry name" value="SbnA"/>
</dbReference>
<reference evidence="6" key="1">
    <citation type="submission" date="2022-08" db="EMBL/GenBank/DDBJ databases">
        <title>Multi-unit outbreak of Pandoraea commovens among non-cystic fibrosis intensive care patients from 2019 to 2021 in Berlin, Germany.</title>
        <authorList>
            <person name="Menzel P."/>
        </authorList>
    </citation>
    <scope>NUCLEOTIDE SEQUENCE</scope>
    <source>
        <strain evidence="6">LB-19-202-79</strain>
    </source>
</reference>
<dbReference type="InterPro" id="IPR001926">
    <property type="entry name" value="TrpB-like_PALP"/>
</dbReference>
<keyword evidence="4" id="KW-0663">Pyridoxal phosphate</keyword>
<evidence type="ECO:0000256" key="4">
    <source>
        <dbReference type="ARBA" id="ARBA00022898"/>
    </source>
</evidence>
<dbReference type="PANTHER" id="PTHR10314">
    <property type="entry name" value="CYSTATHIONINE BETA-SYNTHASE"/>
    <property type="match status" value="1"/>
</dbReference>
<dbReference type="InterPro" id="IPR050214">
    <property type="entry name" value="Cys_Synth/Cystath_Beta-Synth"/>
</dbReference>
<dbReference type="Proteomes" id="UP001058980">
    <property type="component" value="Chromosome"/>
</dbReference>
<evidence type="ECO:0000256" key="2">
    <source>
        <dbReference type="ARBA" id="ARBA00011738"/>
    </source>
</evidence>
<evidence type="ECO:0000259" key="5">
    <source>
        <dbReference type="Pfam" id="PF00291"/>
    </source>
</evidence>
<keyword evidence="3" id="KW-0808">Transferase</keyword>
<accession>A0ABY5QJK5</accession>
<dbReference type="SUPFAM" id="SSF53686">
    <property type="entry name" value="Tryptophan synthase beta subunit-like PLP-dependent enzymes"/>
    <property type="match status" value="1"/>
</dbReference>
<dbReference type="NCBIfam" id="TIGR03945">
    <property type="entry name" value="PLP_SbnA_fam"/>
    <property type="match status" value="1"/>
</dbReference>
<dbReference type="InterPro" id="IPR036052">
    <property type="entry name" value="TrpB-like_PALP_sf"/>
</dbReference>
<protein>
    <submittedName>
        <fullName evidence="6">2,3-diaminopropionate biosynthesis protein SbnA</fullName>
    </submittedName>
</protein>
<evidence type="ECO:0000313" key="7">
    <source>
        <dbReference type="Proteomes" id="UP001058980"/>
    </source>
</evidence>
<proteinExistence type="predicted"/>
<comment type="subunit">
    <text evidence="2">Homodimer.</text>
</comment>
<gene>
    <name evidence="6" type="primary">sbnA</name>
    <name evidence="6" type="ORF">NTU39_03010</name>
</gene>
<evidence type="ECO:0000256" key="1">
    <source>
        <dbReference type="ARBA" id="ARBA00001933"/>
    </source>
</evidence>
<dbReference type="Pfam" id="PF00291">
    <property type="entry name" value="PALP"/>
    <property type="match status" value="1"/>
</dbReference>